<dbReference type="PANTHER" id="PTHR34818:SF1">
    <property type="entry name" value="PROTEIN BLI-3"/>
    <property type="match status" value="1"/>
</dbReference>
<dbReference type="Gene3D" id="2.30.110.10">
    <property type="entry name" value="Electron Transport, Fmn-binding Protein, Chain A"/>
    <property type="match status" value="1"/>
</dbReference>
<dbReference type="OrthoDB" id="1432662at2"/>
<feature type="domain" description="General stress protein FMN-binding split barrel" evidence="1">
    <location>
        <begin position="20"/>
        <end position="169"/>
    </location>
</feature>
<comment type="caution">
    <text evidence="2">The sequence shown here is derived from an EMBL/GenBank/DDBJ whole genome shotgun (WGS) entry which is preliminary data.</text>
</comment>
<evidence type="ECO:0000313" key="3">
    <source>
        <dbReference type="Proteomes" id="UP000244168"/>
    </source>
</evidence>
<dbReference type="InterPro" id="IPR052917">
    <property type="entry name" value="Stress-Dev_Protein"/>
</dbReference>
<reference evidence="2 3" key="1">
    <citation type="submission" date="2018-04" db="EMBL/GenBank/DDBJ databases">
        <title>Genomic Encyclopedia of Archaeal and Bacterial Type Strains, Phase II (KMG-II): from individual species to whole genera.</title>
        <authorList>
            <person name="Goeker M."/>
        </authorList>
    </citation>
    <scope>NUCLEOTIDE SEQUENCE [LARGE SCALE GENOMIC DNA]</scope>
    <source>
        <strain evidence="2 3">DSM 26809</strain>
    </source>
</reference>
<dbReference type="SUPFAM" id="SSF50475">
    <property type="entry name" value="FMN-binding split barrel"/>
    <property type="match status" value="1"/>
</dbReference>
<evidence type="ECO:0000313" key="2">
    <source>
        <dbReference type="EMBL" id="PTR00094.1"/>
    </source>
</evidence>
<dbReference type="EMBL" id="QAOQ01000002">
    <property type="protein sequence ID" value="PTR00094.1"/>
    <property type="molecule type" value="Genomic_DNA"/>
</dbReference>
<proteinExistence type="predicted"/>
<sequence>MNSIDQQQPEVNRENLSGAEAVEKIKELAGKTQTCFFNTDLRSGRAAATRPMSVQQIDDEGNLWFLSAVDSHKNAEIQQYNRVQLLFMGSAHSDFLTLGGRASISTDKVKIKELWEPIVKTWFTEGVDDPRITVIKVTPDEGYYWDTKHGKMVAFLKMIAGSIIGKTLDDSVQGEVKP</sequence>
<dbReference type="PANTHER" id="PTHR34818">
    <property type="entry name" value="PROTEIN BLI-3"/>
    <property type="match status" value="1"/>
</dbReference>
<keyword evidence="3" id="KW-1185">Reference proteome</keyword>
<dbReference type="Proteomes" id="UP000244168">
    <property type="component" value="Unassembled WGS sequence"/>
</dbReference>
<dbReference type="RefSeq" id="WP_107827983.1">
    <property type="nucleotide sequence ID" value="NZ_CP160205.1"/>
</dbReference>
<dbReference type="Pfam" id="PF16242">
    <property type="entry name" value="Pyrid_ox_like"/>
    <property type="match status" value="1"/>
</dbReference>
<evidence type="ECO:0000259" key="1">
    <source>
        <dbReference type="Pfam" id="PF16242"/>
    </source>
</evidence>
<organism evidence="2 3">
    <name type="scientific">Mucilaginibacter yixingensis</name>
    <dbReference type="NCBI Taxonomy" id="1295612"/>
    <lineage>
        <taxon>Bacteria</taxon>
        <taxon>Pseudomonadati</taxon>
        <taxon>Bacteroidota</taxon>
        <taxon>Sphingobacteriia</taxon>
        <taxon>Sphingobacteriales</taxon>
        <taxon>Sphingobacteriaceae</taxon>
        <taxon>Mucilaginibacter</taxon>
    </lineage>
</organism>
<dbReference type="InterPro" id="IPR012349">
    <property type="entry name" value="Split_barrel_FMN-bd"/>
</dbReference>
<gene>
    <name evidence="2" type="ORF">C8P68_102926</name>
</gene>
<protein>
    <submittedName>
        <fullName evidence="2">General stress protein 26</fullName>
    </submittedName>
</protein>
<dbReference type="InterPro" id="IPR038725">
    <property type="entry name" value="YdaG_split_barrel_FMN-bd"/>
</dbReference>
<dbReference type="AlphaFoldDB" id="A0A2T5JED6"/>
<accession>A0A2T5JED6</accession>
<name>A0A2T5JED6_9SPHI</name>